<dbReference type="InterPro" id="IPR036866">
    <property type="entry name" value="RibonucZ/Hydroxyglut_hydro"/>
</dbReference>
<keyword evidence="4" id="KW-0862">Zinc</keyword>
<dbReference type="InterPro" id="IPR051453">
    <property type="entry name" value="MBL_Glyoxalase_II"/>
</dbReference>
<dbReference type="Pfam" id="PF00753">
    <property type="entry name" value="Lactamase_B"/>
    <property type="match status" value="1"/>
</dbReference>
<dbReference type="SMART" id="SM00849">
    <property type="entry name" value="Lactamase_B"/>
    <property type="match status" value="1"/>
</dbReference>
<dbReference type="SUPFAM" id="SSF56281">
    <property type="entry name" value="Metallo-hydrolase/oxidoreductase"/>
    <property type="match status" value="1"/>
</dbReference>
<dbReference type="Gene3D" id="3.60.15.10">
    <property type="entry name" value="Ribonuclease Z/Hydroxyacylglutathione hydrolase-like"/>
    <property type="match status" value="1"/>
</dbReference>
<evidence type="ECO:0000259" key="5">
    <source>
        <dbReference type="SMART" id="SM00849"/>
    </source>
</evidence>
<feature type="domain" description="Metallo-beta-lactamase" evidence="5">
    <location>
        <begin position="14"/>
        <end position="191"/>
    </location>
</feature>
<keyword evidence="2" id="KW-0479">Metal-binding</keyword>
<dbReference type="RefSeq" id="WP_320379170.1">
    <property type="nucleotide sequence ID" value="NZ_JAWDIQ010000001.1"/>
</dbReference>
<organism evidence="6 7">
    <name type="scientific">Paracerasibacillus soli</name>
    <dbReference type="NCBI Taxonomy" id="480284"/>
    <lineage>
        <taxon>Bacteria</taxon>
        <taxon>Bacillati</taxon>
        <taxon>Bacillota</taxon>
        <taxon>Bacilli</taxon>
        <taxon>Bacillales</taxon>
        <taxon>Bacillaceae</taxon>
        <taxon>Paracerasibacillus</taxon>
    </lineage>
</organism>
<sequence>MEIQIQSFQLGPLGTNCYVISNQEGCLIVDPGGDPKEVMTYLESLDKKPNAILLTHAHFDHIGAVDYLRKYYQIDVYLHDKEKNWLSDGNLNRSLFYFNKPIITDEAEKTLQPGRYQIGTLSFDVLHTPGHSPGSTSFVFEDAKFVVSGDVLFQRGIGRTDLPGGDYSQLVESIQEKLYILQDDYIVYPGHGSSTTIGEEKRENPFVSAR</sequence>
<protein>
    <submittedName>
        <fullName evidence="6">MBL fold metallo-hydrolase</fullName>
    </submittedName>
</protein>
<dbReference type="EMBL" id="JAWDIQ010000001">
    <property type="protein sequence ID" value="MDY0408436.1"/>
    <property type="molecule type" value="Genomic_DNA"/>
</dbReference>
<keyword evidence="7" id="KW-1185">Reference proteome</keyword>
<accession>A0ABU5CQ13</accession>
<evidence type="ECO:0000256" key="1">
    <source>
        <dbReference type="ARBA" id="ARBA00001947"/>
    </source>
</evidence>
<dbReference type="PANTHER" id="PTHR46233">
    <property type="entry name" value="HYDROXYACYLGLUTATHIONE HYDROLASE GLOC"/>
    <property type="match status" value="1"/>
</dbReference>
<evidence type="ECO:0000256" key="2">
    <source>
        <dbReference type="ARBA" id="ARBA00022723"/>
    </source>
</evidence>
<reference evidence="6 7" key="1">
    <citation type="submission" date="2023-10" db="EMBL/GenBank/DDBJ databases">
        <title>Virgibacillus soli CC-YMP-6 genome.</title>
        <authorList>
            <person name="Miliotis G."/>
            <person name="Sengupta P."/>
            <person name="Hameed A."/>
            <person name="Chuvochina M."/>
            <person name="Mcdonagh F."/>
            <person name="Simpson A.C."/>
            <person name="Singh N.K."/>
            <person name="Rekha P.D."/>
            <person name="Raman K."/>
            <person name="Hugenholtz P."/>
            <person name="Venkateswaran K."/>
        </authorList>
    </citation>
    <scope>NUCLEOTIDE SEQUENCE [LARGE SCALE GENOMIC DNA]</scope>
    <source>
        <strain evidence="6 7">CC-YMP-6</strain>
    </source>
</reference>
<dbReference type="InterPro" id="IPR001279">
    <property type="entry name" value="Metallo-B-lactamas"/>
</dbReference>
<keyword evidence="3" id="KW-0378">Hydrolase</keyword>
<dbReference type="CDD" id="cd06262">
    <property type="entry name" value="metallo-hydrolase-like_MBL-fold"/>
    <property type="match status" value="1"/>
</dbReference>
<evidence type="ECO:0000256" key="4">
    <source>
        <dbReference type="ARBA" id="ARBA00022833"/>
    </source>
</evidence>
<comment type="caution">
    <text evidence="6">The sequence shown here is derived from an EMBL/GenBank/DDBJ whole genome shotgun (WGS) entry which is preliminary data.</text>
</comment>
<evidence type="ECO:0000256" key="3">
    <source>
        <dbReference type="ARBA" id="ARBA00022801"/>
    </source>
</evidence>
<evidence type="ECO:0000313" key="7">
    <source>
        <dbReference type="Proteomes" id="UP001275315"/>
    </source>
</evidence>
<gene>
    <name evidence="6" type="ORF">RWD45_07520</name>
</gene>
<dbReference type="PANTHER" id="PTHR46233:SF3">
    <property type="entry name" value="HYDROXYACYLGLUTATHIONE HYDROLASE GLOC"/>
    <property type="match status" value="1"/>
</dbReference>
<evidence type="ECO:0000313" key="6">
    <source>
        <dbReference type="EMBL" id="MDY0408436.1"/>
    </source>
</evidence>
<dbReference type="Proteomes" id="UP001275315">
    <property type="component" value="Unassembled WGS sequence"/>
</dbReference>
<comment type="cofactor">
    <cofactor evidence="1">
        <name>Zn(2+)</name>
        <dbReference type="ChEBI" id="CHEBI:29105"/>
    </cofactor>
</comment>
<name>A0ABU5CQ13_9BACI</name>
<proteinExistence type="predicted"/>